<dbReference type="SUPFAM" id="SSF56672">
    <property type="entry name" value="DNA/RNA polymerases"/>
    <property type="match status" value="1"/>
</dbReference>
<organism evidence="1 2">
    <name type="scientific">Cordylochernes scorpioides</name>
    <dbReference type="NCBI Taxonomy" id="51811"/>
    <lineage>
        <taxon>Eukaryota</taxon>
        <taxon>Metazoa</taxon>
        <taxon>Ecdysozoa</taxon>
        <taxon>Arthropoda</taxon>
        <taxon>Chelicerata</taxon>
        <taxon>Arachnida</taxon>
        <taxon>Pseudoscorpiones</taxon>
        <taxon>Cheliferoidea</taxon>
        <taxon>Chernetidae</taxon>
        <taxon>Cordylochernes</taxon>
    </lineage>
</organism>
<keyword evidence="2" id="KW-1185">Reference proteome</keyword>
<proteinExistence type="predicted"/>
<sequence length="102" mass="11909">MDTSNSDVRKSNGKTWRCLDLRGLNKHTMREQFRLPAIEDLLAKICKWIASTIILKFYQSQNITATTKIVKLKGFSFSRFGIPEENLTENGPPYYYKKVKYL</sequence>
<dbReference type="Gene3D" id="3.10.10.10">
    <property type="entry name" value="HIV Type 1 Reverse Transcriptase, subunit A, domain 1"/>
    <property type="match status" value="1"/>
</dbReference>
<dbReference type="Proteomes" id="UP001235939">
    <property type="component" value="Chromosome 23"/>
</dbReference>
<accession>A0ABY6LR98</accession>
<name>A0ABY6LR98_9ARAC</name>
<evidence type="ECO:0000313" key="1">
    <source>
        <dbReference type="EMBL" id="UYV83742.1"/>
    </source>
</evidence>
<dbReference type="InterPro" id="IPR043502">
    <property type="entry name" value="DNA/RNA_pol_sf"/>
</dbReference>
<gene>
    <name evidence="1" type="ORF">LAZ67_23002411</name>
</gene>
<reference evidence="1 2" key="1">
    <citation type="submission" date="2022-03" db="EMBL/GenBank/DDBJ databases">
        <title>A chromosomal length assembly of Cordylochernes scorpioides.</title>
        <authorList>
            <person name="Zeh D."/>
            <person name="Zeh J."/>
        </authorList>
    </citation>
    <scope>NUCLEOTIDE SEQUENCE [LARGE SCALE GENOMIC DNA]</scope>
    <source>
        <strain evidence="1">IN4F17</strain>
        <tissue evidence="1">Whole Body</tissue>
    </source>
</reference>
<dbReference type="EMBL" id="CP092885">
    <property type="protein sequence ID" value="UYV83742.1"/>
    <property type="molecule type" value="Genomic_DNA"/>
</dbReference>
<protein>
    <submittedName>
        <fullName evidence="1">Uncharacterized protein</fullName>
    </submittedName>
</protein>
<evidence type="ECO:0000313" key="2">
    <source>
        <dbReference type="Proteomes" id="UP001235939"/>
    </source>
</evidence>